<feature type="compositionally biased region" description="Basic and acidic residues" evidence="1">
    <location>
        <begin position="1145"/>
        <end position="1161"/>
    </location>
</feature>
<feature type="region of interest" description="Disordered" evidence="1">
    <location>
        <begin position="480"/>
        <end position="519"/>
    </location>
</feature>
<dbReference type="Proteomes" id="UP000283509">
    <property type="component" value="Unassembled WGS sequence"/>
</dbReference>
<feature type="compositionally biased region" description="Low complexity" evidence="1">
    <location>
        <begin position="285"/>
        <end position="296"/>
    </location>
</feature>
<feature type="compositionally biased region" description="Basic and acidic residues" evidence="1">
    <location>
        <begin position="508"/>
        <end position="519"/>
    </location>
</feature>
<feature type="compositionally biased region" description="Polar residues" evidence="1">
    <location>
        <begin position="979"/>
        <end position="994"/>
    </location>
</feature>
<evidence type="ECO:0000256" key="1">
    <source>
        <dbReference type="SAM" id="MobiDB-lite"/>
    </source>
</evidence>
<evidence type="ECO:0000259" key="2">
    <source>
        <dbReference type="PROSITE" id="PS51733"/>
    </source>
</evidence>
<name>A0A423SHR0_PENVA</name>
<feature type="region of interest" description="Disordered" evidence="1">
    <location>
        <begin position="104"/>
        <end position="123"/>
    </location>
</feature>
<dbReference type="Pfam" id="PF03099">
    <property type="entry name" value="BPL_LplA_LipB"/>
    <property type="match status" value="1"/>
</dbReference>
<evidence type="ECO:0000313" key="4">
    <source>
        <dbReference type="Proteomes" id="UP000283509"/>
    </source>
</evidence>
<keyword evidence="4" id="KW-1185">Reference proteome</keyword>
<reference evidence="3 4" key="2">
    <citation type="submission" date="2019-01" db="EMBL/GenBank/DDBJ databases">
        <title>The decoding of complex shrimp genome reveals the adaptation for benthos swimmer, frequently molting mechanism and breeding impact on genome.</title>
        <authorList>
            <person name="Sun Y."/>
            <person name="Gao Y."/>
            <person name="Yu Y."/>
        </authorList>
    </citation>
    <scope>NUCLEOTIDE SEQUENCE [LARGE SCALE GENOMIC DNA]</scope>
    <source>
        <tissue evidence="3">Muscle</tissue>
    </source>
</reference>
<evidence type="ECO:0000313" key="3">
    <source>
        <dbReference type="EMBL" id="ROT63683.1"/>
    </source>
</evidence>
<dbReference type="OrthoDB" id="10250105at2759"/>
<dbReference type="PANTHER" id="PTHR12835">
    <property type="entry name" value="BIOTIN PROTEIN LIGASE"/>
    <property type="match status" value="1"/>
</dbReference>
<dbReference type="STRING" id="6689.A0A423SHR0"/>
<feature type="domain" description="BPL/LPL catalytic" evidence="2">
    <location>
        <begin position="1659"/>
        <end position="1837"/>
    </location>
</feature>
<feature type="compositionally biased region" description="Basic and acidic residues" evidence="1">
    <location>
        <begin position="949"/>
        <end position="975"/>
    </location>
</feature>
<dbReference type="Gene3D" id="3.30.930.10">
    <property type="entry name" value="Bira Bifunctional Protein, Domain 2"/>
    <property type="match status" value="1"/>
</dbReference>
<feature type="compositionally biased region" description="Polar residues" evidence="1">
    <location>
        <begin position="934"/>
        <end position="943"/>
    </location>
</feature>
<feature type="compositionally biased region" description="Basic and acidic residues" evidence="1">
    <location>
        <begin position="1102"/>
        <end position="1124"/>
    </location>
</feature>
<accession>A0A423SHR0</accession>
<keyword evidence="3" id="KW-0436">Ligase</keyword>
<dbReference type="InterPro" id="IPR045864">
    <property type="entry name" value="aa-tRNA-synth_II/BPL/LPL"/>
</dbReference>
<feature type="region of interest" description="Disordered" evidence="1">
    <location>
        <begin position="901"/>
        <end position="1191"/>
    </location>
</feature>
<feature type="compositionally biased region" description="Low complexity" evidence="1">
    <location>
        <begin position="1071"/>
        <end position="1083"/>
    </location>
</feature>
<sequence>MLSMCGLLCRMLRGWRHSEAVMLMAKALSQPHSSLLVQDILASDSGIIKVNEPSCTSIFCQNSNEGSIGQLLWRDNNKQAVVIAPKQRVDLKRWTLFMMAADHPSNSHPRESAQQASENGFPSAKSEVSTTITVLLEASYREQEDNELLDCYVMVEQLSQPYAWKARDVFGVIVTTTPPQLLAMIQAFFNNALIVDDDFLITKIITVDLVGQPSTFDDPLSIPESVTPGPWTTERATCTQMELARSVSPTNFNVGQLSVKEGDPMGACGISLHPPTLSAVLRQQSSAESATDTSTTLHPQSSSDSDKRASSLDPQSSYDSVSDYPTSDTDDLSCNVYNFYPRGWAVSGQQVVSGQPLSVRGVLNQLEGKQYRKPCSIVSNPMEDLWQESDEKTKVVDAGNVYQHGSLRCMNGPAGFSRRSETLLKVRRGSSECTYPYRCIPGKVICQNIQYSAPGKAEQEIVKEAAEYYQRAVSSAQERREWAKKSFSSTSEDDGPPLSGKSGSKSSGRSEKKLVKSEELLPPTMKRESCIDIPNNDDEFRSVTRFEDQSIQERAWLEKEELPGSLIPDSLNDDLGLVIELTSAPIDSEKALAAKRELIRQERMAAMSLMSGTLLESRDEIRSEAIFEKGSEFDTVDVEKCTNMDAVHGEENIEVNAMAAGASTQEDERESYPSSLFDSGVDIAMHEHVSSINSSLSKSLVSPVESAAESGFSSLKEPLVPEGAMVEDSGPGEHRGVCLSKSKDSLDLTDTDKFPGTDTLSDDMETLSSNAGDITLVESGPVSKEGSARGSVSDGIYQDNGYLRYGSESSHLDLDSVGIPNTYLKGTHYETAAAVDDMSGRDEFSPNAGGEKLTQQNLMRHAEKTSISTDIVDYCNRLQKLSMDYDKASTVEKFDQKSAKYLPDESEASKRKTSESISSEDTVISKVSAEEQNNKIQSQGSQEDQMELPESHQECSEYEDISKTGDPDKGKESGEPCKSPTSHIGMNSRISISSGEGVEHEDKRSAVTASVSSGADQTCDIVTEGILEEKEGLSDVMNSVDTTELKGDEEMNGSSPTGSVERKQSSVGYKSRGSTLTSSTSQSEEIPRDVSAAEKVPSQENDSPKDSTTKHVFHDAIKQSHQSEKTSISGAEEKESNSQPVPASEAEKSRKSNKSKSDVSDKSSPNARETCSNSDRPSRHSSRSGVSDLEDEVFLPPSENYIFDGRPVIYCPKIDMADQIGIEHPQVAMSVFAVIPSKEIKSGKDGRWEEHMGKGSVFKMADYYAAQDSKIQKEEKDKPLVVSEFRKISEGFTVAEDSVLIEEEQPKAPVDSDTSDENVEWKNKNAESKVPLRCTGGAPLTDDYTHIEEEEIHPITTDQELKDSKTDNEGWVPSKELTNVNKIDNGALGEAKAEKTNNLIEVAQKPSDYRVFDLSKPALDEAVDHSKPKLARMANLERSDTAIAIQRVSDTEVPRKLWLLKKRLHEEEQVQMQMITPLGTGSAVSVEPTHVEITDECGGQHRLNLSILATDDTWGAPSLLSARLHGGNGKAVFSQVHLERDPQECFGASNVPSKLSVSNEARLEILRDLLNSELSMDTTSSSSSCVYTAAYFLGRHELKQDLLNRLQPHLENQELKRPQLTLQFVNAREIAKQADEDLLPLLMNACPMTFSTVRYFETLKTTSIGRLVIYCDVMTTSMKVTAGHPPLIHGITVVPTQQTQGKGCAMFTTQLHIPLSSNLGQHLPFLQHLVAIAIVQAVREYPGYGDIPLNLKWPNDIYIAGDTKVGGVIVEATTIGKEVIANVGCGINLSNSNPTYCINDAVRQHNKEHKTSLPEIDRETFLARIFNHFEGLIDTFQKDGPEAVCPIYYKYWLHSNAVVTVQNENRSTENAVITGVDNYGFLIAHLVDGTMITLQPDGNSFDMMEGLIYSKLQ</sequence>
<comment type="caution">
    <text evidence="3">The sequence shown here is derived from an EMBL/GenBank/DDBJ whole genome shotgun (WGS) entry which is preliminary data.</text>
</comment>
<protein>
    <submittedName>
        <fullName evidence="3">Putative biotin--protein ligase</fullName>
    </submittedName>
</protein>
<dbReference type="GO" id="GO:0004077">
    <property type="term" value="F:biotin--[biotin carboxyl-carrier protein] ligase activity"/>
    <property type="evidence" value="ECO:0007669"/>
    <property type="project" value="TreeGrafter"/>
</dbReference>
<gene>
    <name evidence="3" type="ORF">C7M84_018418</name>
</gene>
<feature type="compositionally biased region" description="Polar residues" evidence="1">
    <location>
        <begin position="1165"/>
        <end position="1175"/>
    </location>
</feature>
<dbReference type="PANTHER" id="PTHR12835:SF5">
    <property type="entry name" value="BIOTIN--PROTEIN LIGASE"/>
    <property type="match status" value="1"/>
</dbReference>
<organism evidence="3 4">
    <name type="scientific">Penaeus vannamei</name>
    <name type="common">Whiteleg shrimp</name>
    <name type="synonym">Litopenaeus vannamei</name>
    <dbReference type="NCBI Taxonomy" id="6689"/>
    <lineage>
        <taxon>Eukaryota</taxon>
        <taxon>Metazoa</taxon>
        <taxon>Ecdysozoa</taxon>
        <taxon>Arthropoda</taxon>
        <taxon>Crustacea</taxon>
        <taxon>Multicrustacea</taxon>
        <taxon>Malacostraca</taxon>
        <taxon>Eumalacostraca</taxon>
        <taxon>Eucarida</taxon>
        <taxon>Decapoda</taxon>
        <taxon>Dendrobranchiata</taxon>
        <taxon>Penaeoidea</taxon>
        <taxon>Penaeidae</taxon>
        <taxon>Penaeus</taxon>
    </lineage>
</organism>
<dbReference type="EMBL" id="QCYY01003398">
    <property type="protein sequence ID" value="ROT63683.1"/>
    <property type="molecule type" value="Genomic_DNA"/>
</dbReference>
<feature type="compositionally biased region" description="Polar residues" evidence="1">
    <location>
        <begin position="1007"/>
        <end position="1016"/>
    </location>
</feature>
<feature type="compositionally biased region" description="Polar residues" evidence="1">
    <location>
        <begin position="314"/>
        <end position="327"/>
    </location>
</feature>
<dbReference type="GO" id="GO:0005737">
    <property type="term" value="C:cytoplasm"/>
    <property type="evidence" value="ECO:0007669"/>
    <property type="project" value="TreeGrafter"/>
</dbReference>
<dbReference type="PROSITE" id="PS51733">
    <property type="entry name" value="BPL_LPL_CATALYTIC"/>
    <property type="match status" value="1"/>
</dbReference>
<reference evidence="3 4" key="1">
    <citation type="submission" date="2018-04" db="EMBL/GenBank/DDBJ databases">
        <authorList>
            <person name="Zhang X."/>
            <person name="Yuan J."/>
            <person name="Li F."/>
            <person name="Xiang J."/>
        </authorList>
    </citation>
    <scope>NUCLEOTIDE SEQUENCE [LARGE SCALE GENOMIC DNA]</scope>
    <source>
        <tissue evidence="3">Muscle</tissue>
    </source>
</reference>
<proteinExistence type="predicted"/>
<dbReference type="SUPFAM" id="SSF55681">
    <property type="entry name" value="Class II aaRS and biotin synthetases"/>
    <property type="match status" value="1"/>
</dbReference>
<dbReference type="InterPro" id="IPR004143">
    <property type="entry name" value="BPL_LPL_catalytic"/>
</dbReference>
<feature type="region of interest" description="Disordered" evidence="1">
    <location>
        <begin position="281"/>
        <end position="328"/>
    </location>
</feature>